<feature type="region of interest" description="Disordered" evidence="1">
    <location>
        <begin position="279"/>
        <end position="299"/>
    </location>
</feature>
<evidence type="ECO:0000256" key="1">
    <source>
        <dbReference type="SAM" id="MobiDB-lite"/>
    </source>
</evidence>
<comment type="caution">
    <text evidence="3">The sequence shown here is derived from an EMBL/GenBank/DDBJ whole genome shotgun (WGS) entry which is preliminary data.</text>
</comment>
<dbReference type="Pfam" id="PF14977">
    <property type="entry name" value="FAM194"/>
    <property type="match status" value="1"/>
</dbReference>
<sequence>MELRVLDGRFITSASSPAQTDWEWVEQSLSFSCQVQKEIEELLLQAEVVSADTVPESSEVERSWQKLIAVYRGCNIEGGQVMVNRFFAALQIAEMICCEQAKQTRELIMKEREKLEQIDSDKNTDVLPHSRIGSEEEREPAKARADPCLCFSETGDLRRRWNWLYFDPRAHKLPFKPLTFALCPHISVRIRSQEHMYVTFTRQKNTVQFSVGSKLKGVPKNMKSELEISPDNEVLNSLSKETPQTPTSCQGETEQSLTNLDKTVLNICCERCQQLKKPPATSDQKANMADPEERYPQQKSAEINVLLQNIQSLITYQKTVSPQKVKP</sequence>
<dbReference type="PANTHER" id="PTHR23093:SF18">
    <property type="entry name" value="GLUTAMATE RICH 6"/>
    <property type="match status" value="1"/>
</dbReference>
<accession>A0AA88MKR9</accession>
<dbReference type="InterPro" id="IPR029281">
    <property type="entry name" value="FAM194_C"/>
</dbReference>
<evidence type="ECO:0000313" key="3">
    <source>
        <dbReference type="EMBL" id="KAK2839856.1"/>
    </source>
</evidence>
<dbReference type="EMBL" id="JAUPFM010000010">
    <property type="protein sequence ID" value="KAK2839856.1"/>
    <property type="molecule type" value="Genomic_DNA"/>
</dbReference>
<proteinExistence type="predicted"/>
<keyword evidence="4" id="KW-1185">Reference proteome</keyword>
<gene>
    <name evidence="3" type="ORF">Q5P01_013596</name>
</gene>
<dbReference type="Proteomes" id="UP001187415">
    <property type="component" value="Unassembled WGS sequence"/>
</dbReference>
<evidence type="ECO:0000259" key="2">
    <source>
        <dbReference type="Pfam" id="PF14977"/>
    </source>
</evidence>
<reference evidence="3" key="1">
    <citation type="submission" date="2023-07" db="EMBL/GenBank/DDBJ databases">
        <title>Chromosome-level Genome Assembly of Striped Snakehead (Channa striata).</title>
        <authorList>
            <person name="Liu H."/>
        </authorList>
    </citation>
    <scope>NUCLEOTIDE SEQUENCE</scope>
    <source>
        <strain evidence="3">Gz</strain>
        <tissue evidence="3">Muscle</tissue>
    </source>
</reference>
<feature type="domain" description="FAM194 C-terminal" evidence="2">
    <location>
        <begin position="150"/>
        <end position="272"/>
    </location>
</feature>
<name>A0AA88MKR9_CHASR</name>
<evidence type="ECO:0000313" key="4">
    <source>
        <dbReference type="Proteomes" id="UP001187415"/>
    </source>
</evidence>
<organism evidence="3 4">
    <name type="scientific">Channa striata</name>
    <name type="common">Snakehead murrel</name>
    <name type="synonym">Ophicephalus striatus</name>
    <dbReference type="NCBI Taxonomy" id="64152"/>
    <lineage>
        <taxon>Eukaryota</taxon>
        <taxon>Metazoa</taxon>
        <taxon>Chordata</taxon>
        <taxon>Craniata</taxon>
        <taxon>Vertebrata</taxon>
        <taxon>Euteleostomi</taxon>
        <taxon>Actinopterygii</taxon>
        <taxon>Neopterygii</taxon>
        <taxon>Teleostei</taxon>
        <taxon>Neoteleostei</taxon>
        <taxon>Acanthomorphata</taxon>
        <taxon>Anabantaria</taxon>
        <taxon>Anabantiformes</taxon>
        <taxon>Channoidei</taxon>
        <taxon>Channidae</taxon>
        <taxon>Channa</taxon>
    </lineage>
</organism>
<dbReference type="PANTHER" id="PTHR23093">
    <property type="entry name" value="SIMILAR TO CHROMOSOME 3 OPEN READING FRAME 20"/>
    <property type="match status" value="1"/>
</dbReference>
<dbReference type="AlphaFoldDB" id="A0AA88MKR9"/>
<protein>
    <recommendedName>
        <fullName evidence="2">FAM194 C-terminal domain-containing protein</fullName>
    </recommendedName>
</protein>